<dbReference type="RefSeq" id="XP_066660522.1">
    <property type="nucleotide sequence ID" value="XM_066819637.1"/>
</dbReference>
<reference evidence="1 2" key="1">
    <citation type="submission" date="2023-01" db="EMBL/GenBank/DDBJ databases">
        <title>Analysis of 21 Apiospora genomes using comparative genomics revels a genus with tremendous synthesis potential of carbohydrate active enzymes and secondary metabolites.</title>
        <authorList>
            <person name="Sorensen T."/>
        </authorList>
    </citation>
    <scope>NUCLEOTIDE SEQUENCE [LARGE SCALE GENOMIC DNA]</scope>
    <source>
        <strain evidence="1 2">CBS 114990</strain>
    </source>
</reference>
<gene>
    <name evidence="1" type="ORF">PG997_015323</name>
</gene>
<dbReference type="EMBL" id="JAQQWN010000011">
    <property type="protein sequence ID" value="KAK8061102.1"/>
    <property type="molecule type" value="Genomic_DNA"/>
</dbReference>
<protein>
    <recommendedName>
        <fullName evidence="3">Ankyrin repeat protein</fullName>
    </recommendedName>
</protein>
<evidence type="ECO:0000313" key="1">
    <source>
        <dbReference type="EMBL" id="KAK8061102.1"/>
    </source>
</evidence>
<dbReference type="InterPro" id="IPR002110">
    <property type="entry name" value="Ankyrin_rpt"/>
</dbReference>
<dbReference type="SUPFAM" id="SSF48403">
    <property type="entry name" value="Ankyrin repeat"/>
    <property type="match status" value="1"/>
</dbReference>
<keyword evidence="2" id="KW-1185">Reference proteome</keyword>
<dbReference type="InterPro" id="IPR052050">
    <property type="entry name" value="SecEffector_AnkRepeat"/>
</dbReference>
<organism evidence="1 2">
    <name type="scientific">Apiospora hydei</name>
    <dbReference type="NCBI Taxonomy" id="1337664"/>
    <lineage>
        <taxon>Eukaryota</taxon>
        <taxon>Fungi</taxon>
        <taxon>Dikarya</taxon>
        <taxon>Ascomycota</taxon>
        <taxon>Pezizomycotina</taxon>
        <taxon>Sordariomycetes</taxon>
        <taxon>Xylariomycetidae</taxon>
        <taxon>Amphisphaeriales</taxon>
        <taxon>Apiosporaceae</taxon>
        <taxon>Apiospora</taxon>
    </lineage>
</organism>
<proteinExistence type="predicted"/>
<dbReference type="Proteomes" id="UP001433268">
    <property type="component" value="Unassembled WGS sequence"/>
</dbReference>
<name>A0ABR1UQZ5_9PEZI</name>
<accession>A0ABR1UQZ5</accession>
<dbReference type="PANTHER" id="PTHR46586">
    <property type="entry name" value="ANKYRIN REPEAT-CONTAINING PROTEIN"/>
    <property type="match status" value="1"/>
</dbReference>
<dbReference type="Gene3D" id="1.25.40.20">
    <property type="entry name" value="Ankyrin repeat-containing domain"/>
    <property type="match status" value="1"/>
</dbReference>
<sequence length="242" mass="26765">MVSLFLDVYSPGNETGLAIAILYAGKGNSLSTLELVLGQECGTCTESLCEAMAHTSSLEIYQKLYAHAKARIQGSPDINYLDLLAEHMVQMARRGAVPILEYVMRLEIPGPTYWVKSPCDNRPSLHLEAARAGQLETVDWLLKRRHAERFVLAGAVRGGNPAVVQLLLREDAFADEGFLTPLKEAVQREHEEMVRILLVEGHCSLELERQRGDAMREAKRLGLESMVELLRECGAVSTSSTS</sequence>
<dbReference type="InterPro" id="IPR036770">
    <property type="entry name" value="Ankyrin_rpt-contain_sf"/>
</dbReference>
<dbReference type="Pfam" id="PF12796">
    <property type="entry name" value="Ank_2"/>
    <property type="match status" value="1"/>
</dbReference>
<dbReference type="PANTHER" id="PTHR46586:SF3">
    <property type="entry name" value="ANKYRIN REPEAT-CONTAINING PROTEIN"/>
    <property type="match status" value="1"/>
</dbReference>
<evidence type="ECO:0000313" key="2">
    <source>
        <dbReference type="Proteomes" id="UP001433268"/>
    </source>
</evidence>
<dbReference type="GeneID" id="92052697"/>
<evidence type="ECO:0008006" key="3">
    <source>
        <dbReference type="Google" id="ProtNLM"/>
    </source>
</evidence>
<comment type="caution">
    <text evidence="1">The sequence shown here is derived from an EMBL/GenBank/DDBJ whole genome shotgun (WGS) entry which is preliminary data.</text>
</comment>